<evidence type="ECO:0000256" key="8">
    <source>
        <dbReference type="PROSITE-ProRule" id="PRU00236"/>
    </source>
</evidence>
<dbReference type="GO" id="GO:0005634">
    <property type="term" value="C:nucleus"/>
    <property type="evidence" value="ECO:0007669"/>
    <property type="project" value="TreeGrafter"/>
</dbReference>
<evidence type="ECO:0000256" key="6">
    <source>
        <dbReference type="ARBA" id="ARBA00048378"/>
    </source>
</evidence>
<dbReference type="OrthoDB" id="420264at2759"/>
<feature type="active site" description="Proton acceptor" evidence="8">
    <location>
        <position position="228"/>
    </location>
</feature>
<feature type="compositionally biased region" description="Basic and acidic residues" evidence="9">
    <location>
        <begin position="19"/>
        <end position="31"/>
    </location>
</feature>
<feature type="binding site" evidence="8">
    <location>
        <position position="236"/>
    </location>
    <ligand>
        <name>Zn(2+)</name>
        <dbReference type="ChEBI" id="CHEBI:29105"/>
    </ligand>
</feature>
<dbReference type="GO" id="GO:0017136">
    <property type="term" value="F:histone deacetylase activity, NAD-dependent"/>
    <property type="evidence" value="ECO:0007669"/>
    <property type="project" value="TreeGrafter"/>
</dbReference>
<comment type="catalytic activity">
    <reaction evidence="6">
        <text>N(6)-hexadecanoyl-L-lysyl-[protein] + NAD(+) + H2O = 2''-O-hexadecanoyl-ADP-D-ribose + nicotinamide + L-lysyl-[protein]</text>
        <dbReference type="Rhea" id="RHEA:70563"/>
        <dbReference type="Rhea" id="RHEA-COMP:9752"/>
        <dbReference type="Rhea" id="RHEA-COMP:14175"/>
        <dbReference type="ChEBI" id="CHEBI:15377"/>
        <dbReference type="ChEBI" id="CHEBI:17154"/>
        <dbReference type="ChEBI" id="CHEBI:29969"/>
        <dbReference type="ChEBI" id="CHEBI:57540"/>
        <dbReference type="ChEBI" id="CHEBI:138936"/>
        <dbReference type="ChEBI" id="CHEBI:189673"/>
    </reaction>
    <physiologicalReaction direction="left-to-right" evidence="6">
        <dbReference type="Rhea" id="RHEA:70564"/>
    </physiologicalReaction>
</comment>
<dbReference type="Gene3D" id="3.40.50.1220">
    <property type="entry name" value="TPP-binding domain"/>
    <property type="match status" value="1"/>
</dbReference>
<reference evidence="11 12" key="2">
    <citation type="submission" date="2018-10" db="EMBL/GenBank/DDBJ databases">
        <authorList>
            <consortium name="Pathogen Informatics"/>
        </authorList>
    </citation>
    <scope>NUCLEOTIDE SEQUENCE [LARGE SCALE GENOMIC DNA]</scope>
</reference>
<dbReference type="PANTHER" id="PTHR11085:SF6">
    <property type="entry name" value="NAD-DEPENDENT PROTEIN DEACETYLASE SIRTUIN-2"/>
    <property type="match status" value="1"/>
</dbReference>
<evidence type="ECO:0000256" key="1">
    <source>
        <dbReference type="ARBA" id="ARBA00001947"/>
    </source>
</evidence>
<dbReference type="WBParaSite" id="EVEC_0000556201-mRNA-1">
    <property type="protein sequence ID" value="EVEC_0000556201-mRNA-1"/>
    <property type="gene ID" value="EVEC_0000556201"/>
</dbReference>
<dbReference type="InterPro" id="IPR026590">
    <property type="entry name" value="Ssirtuin_cat_dom"/>
</dbReference>
<evidence type="ECO:0000313" key="12">
    <source>
        <dbReference type="Proteomes" id="UP000274131"/>
    </source>
</evidence>
<protein>
    <submittedName>
        <fullName evidence="13">NAD-dependent protein deacetylase</fullName>
    </submittedName>
</protein>
<evidence type="ECO:0000256" key="4">
    <source>
        <dbReference type="ARBA" id="ARBA00022833"/>
    </source>
</evidence>
<dbReference type="Pfam" id="PF02146">
    <property type="entry name" value="SIR2"/>
    <property type="match status" value="1"/>
</dbReference>
<keyword evidence="12" id="KW-1185">Reference proteome</keyword>
<evidence type="ECO:0000256" key="2">
    <source>
        <dbReference type="ARBA" id="ARBA00022679"/>
    </source>
</evidence>
<dbReference type="PROSITE" id="PS50305">
    <property type="entry name" value="SIRTUIN"/>
    <property type="match status" value="1"/>
</dbReference>
<evidence type="ECO:0000256" key="9">
    <source>
        <dbReference type="SAM" id="MobiDB-lite"/>
    </source>
</evidence>
<dbReference type="PANTHER" id="PTHR11085">
    <property type="entry name" value="NAD-DEPENDENT PROTEIN DEACYLASE SIRTUIN-5, MITOCHONDRIAL-RELATED"/>
    <property type="match status" value="1"/>
</dbReference>
<dbReference type="InterPro" id="IPR029035">
    <property type="entry name" value="DHS-like_NAD/FAD-binding_dom"/>
</dbReference>
<dbReference type="InterPro" id="IPR026591">
    <property type="entry name" value="Sirtuin_cat_small_dom_sf"/>
</dbReference>
<keyword evidence="5" id="KW-0520">NAD</keyword>
<dbReference type="Gene3D" id="3.30.1600.10">
    <property type="entry name" value="SIR2/SIRT2 'Small Domain"/>
    <property type="match status" value="1"/>
</dbReference>
<evidence type="ECO:0000313" key="11">
    <source>
        <dbReference type="EMBL" id="VDD90422.1"/>
    </source>
</evidence>
<reference evidence="13" key="1">
    <citation type="submission" date="2017-02" db="UniProtKB">
        <authorList>
            <consortium name="WormBaseParasite"/>
        </authorList>
    </citation>
    <scope>IDENTIFICATION</scope>
</reference>
<dbReference type="EMBL" id="UXUI01008075">
    <property type="protein sequence ID" value="VDD90422.1"/>
    <property type="molecule type" value="Genomic_DNA"/>
</dbReference>
<evidence type="ECO:0000256" key="7">
    <source>
        <dbReference type="ARBA" id="ARBA00048905"/>
    </source>
</evidence>
<keyword evidence="4 8" id="KW-0862">Zinc</keyword>
<feature type="domain" description="Deacetylase sirtuin-type" evidence="10">
    <location>
        <begin position="92"/>
        <end position="368"/>
    </location>
</feature>
<name>A0A0N4V5P7_ENTVE</name>
<feature type="region of interest" description="Disordered" evidence="9">
    <location>
        <begin position="1"/>
        <end position="61"/>
    </location>
</feature>
<evidence type="ECO:0000256" key="5">
    <source>
        <dbReference type="ARBA" id="ARBA00023027"/>
    </source>
</evidence>
<dbReference type="Proteomes" id="UP000274131">
    <property type="component" value="Unassembled WGS sequence"/>
</dbReference>
<feature type="binding site" evidence="8">
    <location>
        <position position="265"/>
    </location>
    <ligand>
        <name>Zn(2+)</name>
        <dbReference type="ChEBI" id="CHEBI:29105"/>
    </ligand>
</feature>
<comment type="catalytic activity">
    <reaction evidence="7">
        <text>N(6)-tetradecanoyl-L-lysyl-[protein] + NAD(+) + H2O = 2''-O-tetradecanoyl-ADP-D-ribose + nicotinamide + L-lysyl-[protein]</text>
        <dbReference type="Rhea" id="RHEA:70567"/>
        <dbReference type="Rhea" id="RHEA-COMP:9752"/>
        <dbReference type="Rhea" id="RHEA-COMP:15437"/>
        <dbReference type="ChEBI" id="CHEBI:15377"/>
        <dbReference type="ChEBI" id="CHEBI:17154"/>
        <dbReference type="ChEBI" id="CHEBI:29969"/>
        <dbReference type="ChEBI" id="CHEBI:57540"/>
        <dbReference type="ChEBI" id="CHEBI:141129"/>
        <dbReference type="ChEBI" id="CHEBI:189674"/>
    </reaction>
    <physiologicalReaction direction="left-to-right" evidence="7">
        <dbReference type="Rhea" id="RHEA:70568"/>
    </physiologicalReaction>
</comment>
<dbReference type="SUPFAM" id="SSF52467">
    <property type="entry name" value="DHS-like NAD/FAD-binding domain"/>
    <property type="match status" value="1"/>
</dbReference>
<evidence type="ECO:0000256" key="3">
    <source>
        <dbReference type="ARBA" id="ARBA00022723"/>
    </source>
</evidence>
<dbReference type="AlphaFoldDB" id="A0A0N4V5P7"/>
<keyword evidence="2" id="KW-0808">Transferase</keyword>
<dbReference type="CDD" id="cd01408">
    <property type="entry name" value="SIRT1"/>
    <property type="match status" value="1"/>
</dbReference>
<evidence type="ECO:0000313" key="13">
    <source>
        <dbReference type="WBParaSite" id="EVEC_0000556201-mRNA-1"/>
    </source>
</evidence>
<keyword evidence="3 8" id="KW-0479">Metal-binding</keyword>
<organism evidence="13">
    <name type="scientific">Enterobius vermicularis</name>
    <name type="common">Human pinworm</name>
    <dbReference type="NCBI Taxonomy" id="51028"/>
    <lineage>
        <taxon>Eukaryota</taxon>
        <taxon>Metazoa</taxon>
        <taxon>Ecdysozoa</taxon>
        <taxon>Nematoda</taxon>
        <taxon>Chromadorea</taxon>
        <taxon>Rhabditida</taxon>
        <taxon>Spirurina</taxon>
        <taxon>Oxyuridomorpha</taxon>
        <taxon>Oxyuroidea</taxon>
        <taxon>Oxyuridae</taxon>
        <taxon>Enterobius</taxon>
    </lineage>
</organism>
<sequence>MEGRYLSKMTDQSSASKSNETKKEGAEKLEQEADGVGASDVTKPEIKVRPPTANSGQNRKEDNGLVDFCYKNFTSFRSAIDGILGAKQEEKQVLSSLDIEGVAELIRENKANRVIVMCGAGISTSAGIPDFRSPGSGLYDNLAEYNLPDPLAVFDINFFRQKPEPFFAVARKLFPENLKPTPCHYFIRLLDQKGVLRRCFTQVRYVKMNIDSLEYVSGLSPERIVTAHGSYHTGRCLSCNKKYTLEWMRARLYDDNCKVFRCDSCKGIVKPDIVFFGENLPGRFFRCAATDFPQCDLLIIMGTSLVVQPFAGMVNEVGKNVPRLLINLTEAGNKSVFEGLFGSPSLRYGREDNYRDVFWKGTCDDGVM</sequence>
<feature type="binding site" evidence="8">
    <location>
        <position position="239"/>
    </location>
    <ligand>
        <name>Zn(2+)</name>
        <dbReference type="ChEBI" id="CHEBI:29105"/>
    </ligand>
</feature>
<feature type="compositionally biased region" description="Polar residues" evidence="9">
    <location>
        <begin position="9"/>
        <end position="18"/>
    </location>
</feature>
<dbReference type="GO" id="GO:0070403">
    <property type="term" value="F:NAD+ binding"/>
    <property type="evidence" value="ECO:0007669"/>
    <property type="project" value="InterPro"/>
</dbReference>
<feature type="binding site" evidence="8">
    <location>
        <position position="262"/>
    </location>
    <ligand>
        <name>Zn(2+)</name>
        <dbReference type="ChEBI" id="CHEBI:29105"/>
    </ligand>
</feature>
<proteinExistence type="predicted"/>
<dbReference type="STRING" id="51028.A0A0N4V5P7"/>
<comment type="cofactor">
    <cofactor evidence="1">
        <name>Zn(2+)</name>
        <dbReference type="ChEBI" id="CHEBI:29105"/>
    </cofactor>
</comment>
<dbReference type="InterPro" id="IPR003000">
    <property type="entry name" value="Sirtuin"/>
</dbReference>
<evidence type="ECO:0000259" key="10">
    <source>
        <dbReference type="PROSITE" id="PS50305"/>
    </source>
</evidence>
<gene>
    <name evidence="11" type="ORF">EVEC_LOCUS5173</name>
</gene>
<accession>A0A0N4V5P7</accession>
<dbReference type="GO" id="GO:0046872">
    <property type="term" value="F:metal ion binding"/>
    <property type="evidence" value="ECO:0007669"/>
    <property type="project" value="UniProtKB-KW"/>
</dbReference>
<dbReference type="InterPro" id="IPR050134">
    <property type="entry name" value="NAD-dep_sirtuin_deacylases"/>
</dbReference>